<evidence type="ECO:0000259" key="1">
    <source>
        <dbReference type="Pfam" id="PF13403"/>
    </source>
</evidence>
<dbReference type="SUPFAM" id="SSF51294">
    <property type="entry name" value="Hedgehog/intein (Hint) domain"/>
    <property type="match status" value="1"/>
</dbReference>
<dbReference type="Pfam" id="PF13403">
    <property type="entry name" value="Hint_2"/>
    <property type="match status" value="1"/>
</dbReference>
<evidence type="ECO:0000313" key="2">
    <source>
        <dbReference type="EMBL" id="PZR00648.1"/>
    </source>
</evidence>
<accession>A0A2W5TWY5</accession>
<feature type="domain" description="Hedgehog/Intein (Hint)" evidence="1">
    <location>
        <begin position="19"/>
        <end position="149"/>
    </location>
</feature>
<proteinExistence type="predicted"/>
<dbReference type="InterPro" id="IPR036844">
    <property type="entry name" value="Hint_dom_sf"/>
</dbReference>
<comment type="caution">
    <text evidence="2">The sequence shown here is derived from an EMBL/GenBank/DDBJ whole genome shotgun (WGS) entry which is preliminary data.</text>
</comment>
<sequence length="200" mass="21345">MGHLGDVRSGGAVLAEGLIAGTQIATMGGWRSVESLAAGDAVQTFAAGAQRIRAVSRAMTGRAAIPQVLWPVVVPAGALDNREELVLLPDQRVLLVTDVAEDQFGERFVLVPAAALDGWRGIRRRRSRADTAVVRISFETPQILYASRATLVSCPGETPVTPDCAMLPLPEAEHLVACLMAEDLGVALWGQAKPAPRRWF</sequence>
<gene>
    <name evidence="2" type="ORF">DI533_08930</name>
</gene>
<reference evidence="2 3" key="1">
    <citation type="submission" date="2017-08" db="EMBL/GenBank/DDBJ databases">
        <title>Infants hospitalized years apart are colonized by the same room-sourced microbial strains.</title>
        <authorList>
            <person name="Brooks B."/>
            <person name="Olm M.R."/>
            <person name="Firek B.A."/>
            <person name="Baker R."/>
            <person name="Thomas B.C."/>
            <person name="Morowitz M.J."/>
            <person name="Banfield J.F."/>
        </authorList>
    </citation>
    <scope>NUCLEOTIDE SEQUENCE [LARGE SCALE GENOMIC DNA]</scope>
    <source>
        <strain evidence="2">S2_003_000_R2_11</strain>
    </source>
</reference>
<dbReference type="Proteomes" id="UP000248975">
    <property type="component" value="Unassembled WGS sequence"/>
</dbReference>
<dbReference type="InterPro" id="IPR028992">
    <property type="entry name" value="Hedgehog/Intein_dom"/>
</dbReference>
<dbReference type="EMBL" id="QFQS01000001">
    <property type="protein sequence ID" value="PZR00648.1"/>
    <property type="molecule type" value="Genomic_DNA"/>
</dbReference>
<name>A0A2W5TWY5_CERSP</name>
<protein>
    <recommendedName>
        <fullName evidence="1">Hedgehog/Intein (Hint) domain-containing protein</fullName>
    </recommendedName>
</protein>
<evidence type="ECO:0000313" key="3">
    <source>
        <dbReference type="Proteomes" id="UP000248975"/>
    </source>
</evidence>
<organism evidence="2 3">
    <name type="scientific">Cereibacter sphaeroides</name>
    <name type="common">Rhodobacter sphaeroides</name>
    <dbReference type="NCBI Taxonomy" id="1063"/>
    <lineage>
        <taxon>Bacteria</taxon>
        <taxon>Pseudomonadati</taxon>
        <taxon>Pseudomonadota</taxon>
        <taxon>Alphaproteobacteria</taxon>
        <taxon>Rhodobacterales</taxon>
        <taxon>Paracoccaceae</taxon>
        <taxon>Cereibacter</taxon>
    </lineage>
</organism>
<dbReference type="AlphaFoldDB" id="A0A2W5TWY5"/>